<keyword evidence="2" id="KW-1185">Reference proteome</keyword>
<protein>
    <recommendedName>
        <fullName evidence="3">Lipid A biosynthesis acyltransferase</fullName>
    </recommendedName>
</protein>
<sequence length="307" mass="35233">MKNTERVMHAYGRRYHRFLSILRQTARYLPPRYGYPFAARLARYFSPHRDPAICGHVHHIAQQCVAHLSHSPPQVWHSMLNHIGVSHLNIFRIAQLDQDWLAQSVTIHCDFDIKETLKNRGLFLMTYHNHHNFLFTVAIGLLLARRIRTLAMSPEISPIYSYISDIYQNYFTDCERFYHGGEFLYVTENTSPQSLRAVSKTLKAGDIVISLNDIFSPYAEKRTRHFDFLGQKLPCPVGTVELAIHTGAAMAAGSIRWLGGERFELTLFALPAEQGVDAVMSAYLAGLHRLITLDAGVWEGWRLWRLP</sequence>
<dbReference type="EMBL" id="MSLT01000012">
    <property type="protein sequence ID" value="OUD14340.1"/>
    <property type="molecule type" value="Genomic_DNA"/>
</dbReference>
<dbReference type="Proteomes" id="UP000194798">
    <property type="component" value="Unassembled WGS sequence"/>
</dbReference>
<dbReference type="AlphaFoldDB" id="A0A251X8S8"/>
<comment type="caution">
    <text evidence="1">The sequence shown here is derived from an EMBL/GenBank/DDBJ whole genome shotgun (WGS) entry which is preliminary data.</text>
</comment>
<reference evidence="1 2" key="1">
    <citation type="submission" date="2016-12" db="EMBL/GenBank/DDBJ databases">
        <title>Thioflexothrix psekupsii D3 genome sequencing and assembly.</title>
        <authorList>
            <person name="Fomenkov A."/>
            <person name="Vincze T."/>
            <person name="Grabovich M."/>
            <person name="Anton B.P."/>
            <person name="Dubinina G."/>
            <person name="Orlova M."/>
            <person name="Belousova E."/>
            <person name="Roberts R.J."/>
        </authorList>
    </citation>
    <scope>NUCLEOTIDE SEQUENCE [LARGE SCALE GENOMIC DNA]</scope>
    <source>
        <strain evidence="1">D3</strain>
    </source>
</reference>
<name>A0A251X8S8_9GAMM</name>
<evidence type="ECO:0000313" key="2">
    <source>
        <dbReference type="Proteomes" id="UP000194798"/>
    </source>
</evidence>
<dbReference type="RefSeq" id="WP_086488119.1">
    <property type="nucleotide sequence ID" value="NZ_MSLT01000012.1"/>
</dbReference>
<proteinExistence type="predicted"/>
<organism evidence="1 2">
    <name type="scientific">Thioflexithrix psekupsensis</name>
    <dbReference type="NCBI Taxonomy" id="1570016"/>
    <lineage>
        <taxon>Bacteria</taxon>
        <taxon>Pseudomonadati</taxon>
        <taxon>Pseudomonadota</taxon>
        <taxon>Gammaproteobacteria</taxon>
        <taxon>Thiotrichales</taxon>
        <taxon>Thioflexithrix</taxon>
    </lineage>
</organism>
<dbReference type="OrthoDB" id="9808633at2"/>
<evidence type="ECO:0000313" key="1">
    <source>
        <dbReference type="EMBL" id="OUD14340.1"/>
    </source>
</evidence>
<gene>
    <name evidence="1" type="ORF">TPSD3_08460</name>
</gene>
<evidence type="ECO:0008006" key="3">
    <source>
        <dbReference type="Google" id="ProtNLM"/>
    </source>
</evidence>
<accession>A0A251X8S8</accession>